<dbReference type="EMBL" id="JAWHQM010000022">
    <property type="protein sequence ID" value="KAK5631951.1"/>
    <property type="molecule type" value="Genomic_DNA"/>
</dbReference>
<organism evidence="1 2">
    <name type="scientific">Xylaria bambusicola</name>
    <dbReference type="NCBI Taxonomy" id="326684"/>
    <lineage>
        <taxon>Eukaryota</taxon>
        <taxon>Fungi</taxon>
        <taxon>Dikarya</taxon>
        <taxon>Ascomycota</taxon>
        <taxon>Pezizomycotina</taxon>
        <taxon>Sordariomycetes</taxon>
        <taxon>Xylariomycetidae</taxon>
        <taxon>Xylariales</taxon>
        <taxon>Xylariaceae</taxon>
        <taxon>Xylaria</taxon>
    </lineage>
</organism>
<evidence type="ECO:0000313" key="1">
    <source>
        <dbReference type="EMBL" id="KAK5631951.1"/>
    </source>
</evidence>
<sequence length="181" mass="19783">MDTFSSWSASSSFTVGEMAALPLLRVPPNELDSRRMKREVRFLVFLSLNDLSSSAEPLSLTRDEDLVVMDMDALSTSWLKDDRRLEVDRRRTKLGEVIGDCGLGNLGVVAVGGVVVNCSVDLLPKGACSLMKFFMRLIDDRRLACLSMASDIGFGSFSSETLVFGRSTTGARSDKGWGVTD</sequence>
<evidence type="ECO:0000313" key="2">
    <source>
        <dbReference type="Proteomes" id="UP001305414"/>
    </source>
</evidence>
<comment type="caution">
    <text evidence="1">The sequence shown here is derived from an EMBL/GenBank/DDBJ whole genome shotgun (WGS) entry which is preliminary data.</text>
</comment>
<dbReference type="Proteomes" id="UP001305414">
    <property type="component" value="Unassembled WGS sequence"/>
</dbReference>
<reference evidence="1 2" key="1">
    <citation type="submission" date="2023-10" db="EMBL/GenBank/DDBJ databases">
        <title>Draft genome sequence of Xylaria bambusicola isolate GMP-LS, the root and basal stem rot pathogen of sugarcane in Indonesia.</title>
        <authorList>
            <person name="Selvaraj P."/>
            <person name="Muralishankar V."/>
            <person name="Muruganantham S."/>
            <person name="Sp S."/>
            <person name="Haryani S."/>
            <person name="Lau K.J.X."/>
            <person name="Naqvi N.I."/>
        </authorList>
    </citation>
    <scope>NUCLEOTIDE SEQUENCE [LARGE SCALE GENOMIC DNA]</scope>
    <source>
        <strain evidence="1">GMP-LS</strain>
    </source>
</reference>
<dbReference type="AlphaFoldDB" id="A0AAN7USD7"/>
<proteinExistence type="predicted"/>
<keyword evidence="2" id="KW-1185">Reference proteome</keyword>
<gene>
    <name evidence="1" type="ORF">RRF57_007665</name>
</gene>
<protein>
    <submittedName>
        <fullName evidence="1">Uncharacterized protein</fullName>
    </submittedName>
</protein>
<name>A0AAN7USD7_9PEZI</name>
<accession>A0AAN7USD7</accession>